<gene>
    <name evidence="2" type="ORF">BJ322DRAFT_999032</name>
</gene>
<evidence type="ECO:0000313" key="2">
    <source>
        <dbReference type="EMBL" id="KAF9790742.1"/>
    </source>
</evidence>
<evidence type="ECO:0000313" key="3">
    <source>
        <dbReference type="Proteomes" id="UP000736335"/>
    </source>
</evidence>
<dbReference type="OrthoDB" id="3237833at2759"/>
<sequence length="141" mass="16265">MHRHLLTMPPSDTRSGEMPLPTRTARKFQSSVSEGETVWWESRCGSDLAVPPRNINYTVGDLYIHRNTTGASIQIWICREPNAWQRIVLEYDDKFAPERVISGLSHPSFKDRRLKLRKNGEPSWITKQTCVTNKSRRKGAQ</sequence>
<accession>A0A9P6HME0</accession>
<dbReference type="AlphaFoldDB" id="A0A9P6HME0"/>
<dbReference type="Proteomes" id="UP000736335">
    <property type="component" value="Unassembled WGS sequence"/>
</dbReference>
<name>A0A9P6HME0_9AGAM</name>
<reference evidence="2" key="2">
    <citation type="submission" date="2020-11" db="EMBL/GenBank/DDBJ databases">
        <authorList>
            <consortium name="DOE Joint Genome Institute"/>
            <person name="Kuo A."/>
            <person name="Miyauchi S."/>
            <person name="Kiss E."/>
            <person name="Drula E."/>
            <person name="Kohler A."/>
            <person name="Sanchez-Garcia M."/>
            <person name="Andreopoulos B."/>
            <person name="Barry K.W."/>
            <person name="Bonito G."/>
            <person name="Buee M."/>
            <person name="Carver A."/>
            <person name="Chen C."/>
            <person name="Cichocki N."/>
            <person name="Clum A."/>
            <person name="Culley D."/>
            <person name="Crous P.W."/>
            <person name="Fauchery L."/>
            <person name="Girlanda M."/>
            <person name="Hayes R."/>
            <person name="Keri Z."/>
            <person name="Labutti K."/>
            <person name="Lipzen A."/>
            <person name="Lombard V."/>
            <person name="Magnuson J."/>
            <person name="Maillard F."/>
            <person name="Morin E."/>
            <person name="Murat C."/>
            <person name="Nolan M."/>
            <person name="Ohm R."/>
            <person name="Pangilinan J."/>
            <person name="Pereira M."/>
            <person name="Perotto S."/>
            <person name="Peter M."/>
            <person name="Riley R."/>
            <person name="Sitrit Y."/>
            <person name="Stielow B."/>
            <person name="Szollosi G."/>
            <person name="Zifcakova L."/>
            <person name="Stursova M."/>
            <person name="Spatafora J.W."/>
            <person name="Tedersoo L."/>
            <person name="Vaario L.-M."/>
            <person name="Yamada A."/>
            <person name="Yan M."/>
            <person name="Wang P."/>
            <person name="Xu J."/>
            <person name="Bruns T."/>
            <person name="Baldrian P."/>
            <person name="Vilgalys R."/>
            <person name="Henrissat B."/>
            <person name="Grigoriev I.V."/>
            <person name="Hibbett D."/>
            <person name="Nagy L.G."/>
            <person name="Martin F.M."/>
        </authorList>
    </citation>
    <scope>NUCLEOTIDE SEQUENCE</scope>
    <source>
        <strain evidence="2">UH-Tt-Lm1</strain>
    </source>
</reference>
<dbReference type="EMBL" id="WIUZ02000002">
    <property type="protein sequence ID" value="KAF9790742.1"/>
    <property type="molecule type" value="Genomic_DNA"/>
</dbReference>
<feature type="region of interest" description="Disordered" evidence="1">
    <location>
        <begin position="1"/>
        <end position="21"/>
    </location>
</feature>
<organism evidence="2 3">
    <name type="scientific">Thelephora terrestris</name>
    <dbReference type="NCBI Taxonomy" id="56493"/>
    <lineage>
        <taxon>Eukaryota</taxon>
        <taxon>Fungi</taxon>
        <taxon>Dikarya</taxon>
        <taxon>Basidiomycota</taxon>
        <taxon>Agaricomycotina</taxon>
        <taxon>Agaricomycetes</taxon>
        <taxon>Thelephorales</taxon>
        <taxon>Thelephoraceae</taxon>
        <taxon>Thelephora</taxon>
    </lineage>
</organism>
<proteinExistence type="predicted"/>
<keyword evidence="3" id="KW-1185">Reference proteome</keyword>
<evidence type="ECO:0000256" key="1">
    <source>
        <dbReference type="SAM" id="MobiDB-lite"/>
    </source>
</evidence>
<comment type="caution">
    <text evidence="2">The sequence shown here is derived from an EMBL/GenBank/DDBJ whole genome shotgun (WGS) entry which is preliminary data.</text>
</comment>
<protein>
    <submittedName>
        <fullName evidence="2">Uncharacterized protein</fullName>
    </submittedName>
</protein>
<reference evidence="2" key="1">
    <citation type="journal article" date="2020" name="Nat. Commun.">
        <title>Large-scale genome sequencing of mycorrhizal fungi provides insights into the early evolution of symbiotic traits.</title>
        <authorList>
            <person name="Miyauchi S."/>
            <person name="Kiss E."/>
            <person name="Kuo A."/>
            <person name="Drula E."/>
            <person name="Kohler A."/>
            <person name="Sanchez-Garcia M."/>
            <person name="Morin E."/>
            <person name="Andreopoulos B."/>
            <person name="Barry K.W."/>
            <person name="Bonito G."/>
            <person name="Buee M."/>
            <person name="Carver A."/>
            <person name="Chen C."/>
            <person name="Cichocki N."/>
            <person name="Clum A."/>
            <person name="Culley D."/>
            <person name="Crous P.W."/>
            <person name="Fauchery L."/>
            <person name="Girlanda M."/>
            <person name="Hayes R.D."/>
            <person name="Keri Z."/>
            <person name="LaButti K."/>
            <person name="Lipzen A."/>
            <person name="Lombard V."/>
            <person name="Magnuson J."/>
            <person name="Maillard F."/>
            <person name="Murat C."/>
            <person name="Nolan M."/>
            <person name="Ohm R.A."/>
            <person name="Pangilinan J."/>
            <person name="Pereira M.F."/>
            <person name="Perotto S."/>
            <person name="Peter M."/>
            <person name="Pfister S."/>
            <person name="Riley R."/>
            <person name="Sitrit Y."/>
            <person name="Stielow J.B."/>
            <person name="Szollosi G."/>
            <person name="Zifcakova L."/>
            <person name="Stursova M."/>
            <person name="Spatafora J.W."/>
            <person name="Tedersoo L."/>
            <person name="Vaario L.M."/>
            <person name="Yamada A."/>
            <person name="Yan M."/>
            <person name="Wang P."/>
            <person name="Xu J."/>
            <person name="Bruns T."/>
            <person name="Baldrian P."/>
            <person name="Vilgalys R."/>
            <person name="Dunand C."/>
            <person name="Henrissat B."/>
            <person name="Grigoriev I.V."/>
            <person name="Hibbett D."/>
            <person name="Nagy L.G."/>
            <person name="Martin F.M."/>
        </authorList>
    </citation>
    <scope>NUCLEOTIDE SEQUENCE</scope>
    <source>
        <strain evidence="2">UH-Tt-Lm1</strain>
    </source>
</reference>